<dbReference type="PROSITE" id="PS00108">
    <property type="entry name" value="PROTEIN_KINASE_ST"/>
    <property type="match status" value="1"/>
</dbReference>
<dbReference type="Gene3D" id="3.80.10.10">
    <property type="entry name" value="Ribonuclease Inhibitor"/>
    <property type="match status" value="4"/>
</dbReference>
<protein>
    <recommendedName>
        <fullName evidence="10">Protein kinase domain-containing protein</fullName>
    </recommendedName>
</protein>
<sequence length="869" mass="94303">MSSRRSNGTADELVLLSFKSMLQPGRVVSLLVDSFNLSGHISPFLGNLSFLKNLSLGNNRLVGQIPPELGRLVRLQVLNLSTNSLQGSIPATMRGCTNLTALDLSKNQLHGEIPAEVGTLKNLLSLGLRKNDLSGEIPLSLADLLSIEYLSLSNNRLSGEIPSALGNLSGLWHLDLGGNMLSGAIPASLGRLPSLSRLILRYNNSSGLIPASIWNISSLTAFSVQQNMLSGTIPPDAFNNLPRLQYIAMDNNKFHRYIPTSLDNASDVSTVQLSFNFFSGVLSNNLLQAKGPKDWEFLSALANCSQLQTLDLCANKFGGVLPDSFSNLSSLLTFLSLSVNAISGSIPLPIDIGKLVNLQYLDISNNNFTGTLPFSFTRLQNLQSFSAFSNKISGGSIPSTLGNMTNLLALGLSSNKFTGQVPKEIFNIPTLSEILELSNNNLEGSLPQEIGNLKNLVEFHAYSNNLSGEIPSTLGECQLLRNLYLQNNILTGRIPSFLSQLKGLENLDLSTNNLSGKIPKFLGNISMLYYLNLSFNAFVGEVPNFGVFAIVIFSLICIFLSQRGRTTKLPSTTSMQGHPFISYPQLVRATDSFSTANMLGSGAFGTIFKGNIGAQACESTSVVAVEILTACSSIDSRGNDFNAIVFDFMPNGTLEGWLHPDTNDQPDKHLNLLERVTILLDVANALDYLHCPVLHCDLKPSNVLLDAELVGHVGDFGLAKILVETSSYFQQPKRAQWDLEGQWVMHPQLIKEASEKCSYATEYGAGNVVSAYGDIYSSGILVLETVTAKRPTDSEFIGGLNIRQYVELGLGGSVMDVIDNQLSLNLENELQTADDYSLGLSCSQEMPSSRMATRDIIKELHAIKETLHL</sequence>
<dbReference type="InterPro" id="IPR055414">
    <property type="entry name" value="LRR_R13L4/SHOC2-like"/>
</dbReference>
<keyword evidence="5" id="KW-0677">Repeat</keyword>
<evidence type="ECO:0000256" key="6">
    <source>
        <dbReference type="ARBA" id="ARBA00022989"/>
    </source>
</evidence>
<feature type="transmembrane region" description="Helical" evidence="9">
    <location>
        <begin position="545"/>
        <end position="561"/>
    </location>
</feature>
<gene>
    <name evidence="11" type="ORF">BRADI_4g16133v3</name>
</gene>
<evidence type="ECO:0000256" key="7">
    <source>
        <dbReference type="ARBA" id="ARBA00023136"/>
    </source>
</evidence>
<dbReference type="Pfam" id="PF00069">
    <property type="entry name" value="Pkinase"/>
    <property type="match status" value="1"/>
</dbReference>
<organism evidence="11">
    <name type="scientific">Brachypodium distachyon</name>
    <name type="common">Purple false brome</name>
    <name type="synonym">Trachynia distachya</name>
    <dbReference type="NCBI Taxonomy" id="15368"/>
    <lineage>
        <taxon>Eukaryota</taxon>
        <taxon>Viridiplantae</taxon>
        <taxon>Streptophyta</taxon>
        <taxon>Embryophyta</taxon>
        <taxon>Tracheophyta</taxon>
        <taxon>Spermatophyta</taxon>
        <taxon>Magnoliopsida</taxon>
        <taxon>Liliopsida</taxon>
        <taxon>Poales</taxon>
        <taxon>Poaceae</taxon>
        <taxon>BOP clade</taxon>
        <taxon>Pooideae</taxon>
        <taxon>Stipodae</taxon>
        <taxon>Brachypodieae</taxon>
        <taxon>Brachypodium</taxon>
    </lineage>
</organism>
<keyword evidence="13" id="KW-1185">Reference proteome</keyword>
<dbReference type="PANTHER" id="PTHR45974:SF283">
    <property type="entry name" value="LEUCINE-RICH REPEAT PROTEIN KINASE FAMILY PROTEIN"/>
    <property type="match status" value="1"/>
</dbReference>
<dbReference type="PROSITE" id="PS50011">
    <property type="entry name" value="PROTEIN_KINASE_DOM"/>
    <property type="match status" value="1"/>
</dbReference>
<reference evidence="12" key="3">
    <citation type="submission" date="2018-08" db="UniProtKB">
        <authorList>
            <consortium name="EnsemblPlants"/>
        </authorList>
    </citation>
    <scope>IDENTIFICATION</scope>
    <source>
        <strain evidence="12">cv. Bd21</strain>
    </source>
</reference>
<evidence type="ECO:0000256" key="2">
    <source>
        <dbReference type="ARBA" id="ARBA00022614"/>
    </source>
</evidence>
<dbReference type="InterPro" id="IPR001611">
    <property type="entry name" value="Leu-rich_rpt"/>
</dbReference>
<dbReference type="GO" id="GO:0005524">
    <property type="term" value="F:ATP binding"/>
    <property type="evidence" value="ECO:0007669"/>
    <property type="project" value="InterPro"/>
</dbReference>
<dbReference type="SUPFAM" id="SSF56112">
    <property type="entry name" value="Protein kinase-like (PK-like)"/>
    <property type="match status" value="1"/>
</dbReference>
<evidence type="ECO:0000256" key="8">
    <source>
        <dbReference type="ARBA" id="ARBA00023180"/>
    </source>
</evidence>
<dbReference type="PANTHER" id="PTHR45974">
    <property type="entry name" value="RECEPTOR-LIKE PROTEIN 55"/>
    <property type="match status" value="1"/>
</dbReference>
<keyword evidence="8" id="KW-0325">Glycoprotein</keyword>
<keyword evidence="2" id="KW-0433">Leucine-rich repeat</keyword>
<reference evidence="11 12" key="1">
    <citation type="journal article" date="2010" name="Nature">
        <title>Genome sequencing and analysis of the model grass Brachypodium distachyon.</title>
        <authorList>
            <consortium name="International Brachypodium Initiative"/>
        </authorList>
    </citation>
    <scope>NUCLEOTIDE SEQUENCE [LARGE SCALE GENOMIC DNA]</scope>
    <source>
        <strain evidence="11 12">Bd21</strain>
    </source>
</reference>
<dbReference type="InParanoid" id="A0A2K2CN54"/>
<dbReference type="InterPro" id="IPR011009">
    <property type="entry name" value="Kinase-like_dom_sf"/>
</dbReference>
<dbReference type="SMART" id="SM00369">
    <property type="entry name" value="LRR_TYP"/>
    <property type="match status" value="11"/>
</dbReference>
<dbReference type="Pfam" id="PF23598">
    <property type="entry name" value="LRR_14"/>
    <property type="match status" value="1"/>
</dbReference>
<name>A0A2K2CN54_BRADI</name>
<dbReference type="Gene3D" id="3.30.200.20">
    <property type="entry name" value="Phosphorylase Kinase, domain 1"/>
    <property type="match status" value="1"/>
</dbReference>
<evidence type="ECO:0000256" key="1">
    <source>
        <dbReference type="ARBA" id="ARBA00004167"/>
    </source>
</evidence>
<dbReference type="Pfam" id="PF00560">
    <property type="entry name" value="LRR_1"/>
    <property type="match status" value="2"/>
</dbReference>
<dbReference type="InterPro" id="IPR008271">
    <property type="entry name" value="Ser/Thr_kinase_AS"/>
</dbReference>
<keyword evidence="3 9" id="KW-0812">Transmembrane</keyword>
<dbReference type="OrthoDB" id="676979at2759"/>
<dbReference type="Gramene" id="PNT63453">
    <property type="protein sequence ID" value="PNT63453"/>
    <property type="gene ID" value="BRADI_4g16133v3"/>
</dbReference>
<evidence type="ECO:0000313" key="12">
    <source>
        <dbReference type="EnsemblPlants" id="PNT63453"/>
    </source>
</evidence>
<dbReference type="InterPro" id="IPR032675">
    <property type="entry name" value="LRR_dom_sf"/>
</dbReference>
<dbReference type="FunFam" id="3.80.10.10:FF:000095">
    <property type="entry name" value="LRR receptor-like serine/threonine-protein kinase GSO1"/>
    <property type="match status" value="2"/>
</dbReference>
<feature type="domain" description="Protein kinase" evidence="10">
    <location>
        <begin position="593"/>
        <end position="864"/>
    </location>
</feature>
<comment type="subcellular location">
    <subcellularLocation>
        <location evidence="1">Membrane</location>
        <topology evidence="1">Single-pass membrane protein</topology>
    </subcellularLocation>
</comment>
<accession>A0A2K2CN54</accession>
<dbReference type="AlphaFoldDB" id="A0A2K2CN54"/>
<dbReference type="SUPFAM" id="SSF52058">
    <property type="entry name" value="L domain-like"/>
    <property type="match status" value="2"/>
</dbReference>
<evidence type="ECO:0000259" key="10">
    <source>
        <dbReference type="PROSITE" id="PS50011"/>
    </source>
</evidence>
<reference evidence="11" key="2">
    <citation type="submission" date="2017-06" db="EMBL/GenBank/DDBJ databases">
        <title>WGS assembly of Brachypodium distachyon.</title>
        <authorList>
            <consortium name="The International Brachypodium Initiative"/>
            <person name="Lucas S."/>
            <person name="Harmon-Smith M."/>
            <person name="Lail K."/>
            <person name="Tice H."/>
            <person name="Grimwood J."/>
            <person name="Bruce D."/>
            <person name="Barry K."/>
            <person name="Shu S."/>
            <person name="Lindquist E."/>
            <person name="Wang M."/>
            <person name="Pitluck S."/>
            <person name="Vogel J.P."/>
            <person name="Garvin D.F."/>
            <person name="Mockler T.C."/>
            <person name="Schmutz J."/>
            <person name="Rokhsar D."/>
            <person name="Bevan M.W."/>
        </authorList>
    </citation>
    <scope>NUCLEOTIDE SEQUENCE</scope>
    <source>
        <strain evidence="11">Bd21</strain>
    </source>
</reference>
<dbReference type="InterPro" id="IPR000719">
    <property type="entry name" value="Prot_kinase_dom"/>
</dbReference>
<evidence type="ECO:0000256" key="3">
    <source>
        <dbReference type="ARBA" id="ARBA00022692"/>
    </source>
</evidence>
<evidence type="ECO:0000256" key="4">
    <source>
        <dbReference type="ARBA" id="ARBA00022729"/>
    </source>
</evidence>
<dbReference type="SMART" id="SM00220">
    <property type="entry name" value="S_TKc"/>
    <property type="match status" value="1"/>
</dbReference>
<proteinExistence type="predicted"/>
<dbReference type="EnsemblPlants" id="PNT63453">
    <property type="protein sequence ID" value="PNT63453"/>
    <property type="gene ID" value="BRADI_4g16133v3"/>
</dbReference>
<evidence type="ECO:0000313" key="13">
    <source>
        <dbReference type="Proteomes" id="UP000008810"/>
    </source>
</evidence>
<dbReference type="Proteomes" id="UP000008810">
    <property type="component" value="Chromosome 4"/>
</dbReference>
<dbReference type="GO" id="GO:0016020">
    <property type="term" value="C:membrane"/>
    <property type="evidence" value="ECO:0007669"/>
    <property type="project" value="UniProtKB-SubCell"/>
</dbReference>
<keyword evidence="6 9" id="KW-1133">Transmembrane helix</keyword>
<evidence type="ECO:0000313" key="11">
    <source>
        <dbReference type="EMBL" id="PNT63453.1"/>
    </source>
</evidence>
<evidence type="ECO:0000256" key="9">
    <source>
        <dbReference type="SAM" id="Phobius"/>
    </source>
</evidence>
<dbReference type="Pfam" id="PF13855">
    <property type="entry name" value="LRR_8"/>
    <property type="match status" value="1"/>
</dbReference>
<evidence type="ECO:0000256" key="5">
    <source>
        <dbReference type="ARBA" id="ARBA00022737"/>
    </source>
</evidence>
<dbReference type="GO" id="GO:0004672">
    <property type="term" value="F:protein kinase activity"/>
    <property type="evidence" value="ECO:0007669"/>
    <property type="project" value="InterPro"/>
</dbReference>
<keyword evidence="4" id="KW-0732">Signal</keyword>
<dbReference type="Gene3D" id="1.10.510.10">
    <property type="entry name" value="Transferase(Phosphotransferase) domain 1"/>
    <property type="match status" value="1"/>
</dbReference>
<keyword evidence="7 9" id="KW-0472">Membrane</keyword>
<dbReference type="EMBL" id="CM000883">
    <property type="protein sequence ID" value="PNT63453.1"/>
    <property type="molecule type" value="Genomic_DNA"/>
</dbReference>
<dbReference type="InterPro" id="IPR003591">
    <property type="entry name" value="Leu-rich_rpt_typical-subtyp"/>
</dbReference>